<keyword evidence="3" id="KW-1185">Reference proteome</keyword>
<dbReference type="Proteomes" id="UP000677913">
    <property type="component" value="Unassembled WGS sequence"/>
</dbReference>
<dbReference type="PANTHER" id="PTHR33164:SF94">
    <property type="entry name" value="TRANSCRIPTIONAL REGULATORY PROTEIN-RELATED"/>
    <property type="match status" value="1"/>
</dbReference>
<dbReference type="RefSeq" id="WP_211468991.1">
    <property type="nucleotide sequence ID" value="NZ_JAGSXH010000055.1"/>
</dbReference>
<feature type="domain" description="HTH marR-type" evidence="1">
    <location>
        <begin position="15"/>
        <end position="149"/>
    </location>
</feature>
<sequence>MPTSWTPRGAVDQDSERVIGELLTASRLLVAIAARSLAAVEESLTLPQYRMLVVLDAQGPSSLARMAENLDVNPSTALRMVERLSASGMVEKIPNPKNRREVRLRLTPSGWEVVRQVTENRRKQMAAIVEALDPQAREDLITALRKFTEAGGEPPNDVPGLPGWH</sequence>
<dbReference type="PANTHER" id="PTHR33164">
    <property type="entry name" value="TRANSCRIPTIONAL REGULATOR, MARR FAMILY"/>
    <property type="match status" value="1"/>
</dbReference>
<gene>
    <name evidence="2" type="ORF">KGA66_16345</name>
</gene>
<dbReference type="EMBL" id="JAGSXH010000055">
    <property type="protein sequence ID" value="MBS2964628.1"/>
    <property type="molecule type" value="Genomic_DNA"/>
</dbReference>
<dbReference type="InterPro" id="IPR036390">
    <property type="entry name" value="WH_DNA-bd_sf"/>
</dbReference>
<evidence type="ECO:0000313" key="2">
    <source>
        <dbReference type="EMBL" id="MBS2964628.1"/>
    </source>
</evidence>
<name>A0A8J8BCW7_9ACTN</name>
<dbReference type="SUPFAM" id="SSF46785">
    <property type="entry name" value="Winged helix' DNA-binding domain"/>
    <property type="match status" value="1"/>
</dbReference>
<dbReference type="InterPro" id="IPR039422">
    <property type="entry name" value="MarR/SlyA-like"/>
</dbReference>
<proteinExistence type="predicted"/>
<dbReference type="PROSITE" id="PS50995">
    <property type="entry name" value="HTH_MARR_2"/>
    <property type="match status" value="1"/>
</dbReference>
<dbReference type="InterPro" id="IPR036388">
    <property type="entry name" value="WH-like_DNA-bd_sf"/>
</dbReference>
<dbReference type="SMART" id="SM00347">
    <property type="entry name" value="HTH_MARR"/>
    <property type="match status" value="1"/>
</dbReference>
<evidence type="ECO:0000259" key="1">
    <source>
        <dbReference type="PROSITE" id="PS50995"/>
    </source>
</evidence>
<dbReference type="InterPro" id="IPR000835">
    <property type="entry name" value="HTH_MarR-typ"/>
</dbReference>
<dbReference type="Pfam" id="PF01047">
    <property type="entry name" value="MarR"/>
    <property type="match status" value="1"/>
</dbReference>
<comment type="caution">
    <text evidence="2">The sequence shown here is derived from an EMBL/GenBank/DDBJ whole genome shotgun (WGS) entry which is preliminary data.</text>
</comment>
<protein>
    <submittedName>
        <fullName evidence="2">Winged helix-turn-helix transcriptional regulator</fullName>
    </submittedName>
</protein>
<organism evidence="2 3">
    <name type="scientific">Actinocrinis puniceicyclus</name>
    <dbReference type="NCBI Taxonomy" id="977794"/>
    <lineage>
        <taxon>Bacteria</taxon>
        <taxon>Bacillati</taxon>
        <taxon>Actinomycetota</taxon>
        <taxon>Actinomycetes</taxon>
        <taxon>Catenulisporales</taxon>
        <taxon>Actinospicaceae</taxon>
        <taxon>Actinocrinis</taxon>
    </lineage>
</organism>
<dbReference type="GO" id="GO:0006950">
    <property type="term" value="P:response to stress"/>
    <property type="evidence" value="ECO:0007669"/>
    <property type="project" value="TreeGrafter"/>
</dbReference>
<dbReference type="Gene3D" id="1.10.10.10">
    <property type="entry name" value="Winged helix-like DNA-binding domain superfamily/Winged helix DNA-binding domain"/>
    <property type="match status" value="1"/>
</dbReference>
<evidence type="ECO:0000313" key="3">
    <source>
        <dbReference type="Proteomes" id="UP000677913"/>
    </source>
</evidence>
<reference evidence="2" key="1">
    <citation type="submission" date="2021-04" db="EMBL/GenBank/DDBJ databases">
        <title>Genome based classification of Actinospica acidithermotolerans sp. nov., an actinobacterium isolated from an Indonesian hot spring.</title>
        <authorList>
            <person name="Kusuma A.B."/>
            <person name="Putra K.E."/>
            <person name="Nafisah S."/>
            <person name="Loh J."/>
            <person name="Nouioui I."/>
            <person name="Goodfellow M."/>
        </authorList>
    </citation>
    <scope>NUCLEOTIDE SEQUENCE</scope>
    <source>
        <strain evidence="2">DSM 45618</strain>
    </source>
</reference>
<dbReference type="GO" id="GO:0003700">
    <property type="term" value="F:DNA-binding transcription factor activity"/>
    <property type="evidence" value="ECO:0007669"/>
    <property type="project" value="InterPro"/>
</dbReference>
<accession>A0A8J8BCW7</accession>
<dbReference type="AlphaFoldDB" id="A0A8J8BCW7"/>